<protein>
    <submittedName>
        <fullName evidence="2">Uncharacterized protein</fullName>
    </submittedName>
</protein>
<proteinExistence type="predicted"/>
<dbReference type="EMBL" id="CH954184">
    <property type="protein sequence ID" value="EDV45197.1"/>
    <property type="molecule type" value="Genomic_DNA"/>
</dbReference>
<evidence type="ECO:0000313" key="2">
    <source>
        <dbReference type="EMBL" id="EDV45197.1"/>
    </source>
</evidence>
<dbReference type="OMA" id="QTHCTRV"/>
<dbReference type="Proteomes" id="UP000008711">
    <property type="component" value="Unassembled WGS sequence"/>
</dbReference>
<organism evidence="2 3">
    <name type="scientific">Drosophila erecta</name>
    <name type="common">Fruit fly</name>
    <dbReference type="NCBI Taxonomy" id="7220"/>
    <lineage>
        <taxon>Eukaryota</taxon>
        <taxon>Metazoa</taxon>
        <taxon>Ecdysozoa</taxon>
        <taxon>Arthropoda</taxon>
        <taxon>Hexapoda</taxon>
        <taxon>Insecta</taxon>
        <taxon>Pterygota</taxon>
        <taxon>Neoptera</taxon>
        <taxon>Endopterygota</taxon>
        <taxon>Diptera</taxon>
        <taxon>Brachycera</taxon>
        <taxon>Muscomorpha</taxon>
        <taxon>Ephydroidea</taxon>
        <taxon>Drosophilidae</taxon>
        <taxon>Drosophila</taxon>
        <taxon>Sophophora</taxon>
    </lineage>
</organism>
<dbReference type="HOGENOM" id="CLU_146935_0_0_1"/>
<sequence>MIDPSSSEEEGEDDPVANLTSKGRVTNAPKGTSAVCIIGGSSGSVVGSNIPTSGSNSDLVGNLRQSNISSIGNRNDVGSISVAGPGATSHKNEQIYGSRADTGNLEVPSNGIPSGISQETFNQSYGVFKGQFIAKAIITVAFSIQRKT</sequence>
<dbReference type="AlphaFoldDB" id="B3P9N4"/>
<accession>B3P9N4</accession>
<name>B3P9N4_DROER</name>
<evidence type="ECO:0000313" key="3">
    <source>
        <dbReference type="Proteomes" id="UP000008711"/>
    </source>
</evidence>
<keyword evidence="3" id="KW-1185">Reference proteome</keyword>
<feature type="compositionally biased region" description="Acidic residues" evidence="1">
    <location>
        <begin position="1"/>
        <end position="15"/>
    </location>
</feature>
<reference evidence="2 3" key="1">
    <citation type="journal article" date="2007" name="Nature">
        <title>Evolution of genes and genomes on the Drosophila phylogeny.</title>
        <authorList>
            <consortium name="Drosophila 12 Genomes Consortium"/>
            <person name="Clark A.G."/>
            <person name="Eisen M.B."/>
            <person name="Smith D.R."/>
            <person name="Bergman C.M."/>
            <person name="Oliver B."/>
            <person name="Markow T.A."/>
            <person name="Kaufman T.C."/>
            <person name="Kellis M."/>
            <person name="Gelbart W."/>
            <person name="Iyer V.N."/>
            <person name="Pollard D.A."/>
            <person name="Sackton T.B."/>
            <person name="Larracuente A.M."/>
            <person name="Singh N.D."/>
            <person name="Abad J.P."/>
            <person name="Abt D.N."/>
            <person name="Adryan B."/>
            <person name="Aguade M."/>
            <person name="Akashi H."/>
            <person name="Anderson W.W."/>
            <person name="Aquadro C.F."/>
            <person name="Ardell D.H."/>
            <person name="Arguello R."/>
            <person name="Artieri C.G."/>
            <person name="Barbash D.A."/>
            <person name="Barker D."/>
            <person name="Barsanti P."/>
            <person name="Batterham P."/>
            <person name="Batzoglou S."/>
            <person name="Begun D."/>
            <person name="Bhutkar A."/>
            <person name="Blanco E."/>
            <person name="Bosak S.A."/>
            <person name="Bradley R.K."/>
            <person name="Brand A.D."/>
            <person name="Brent M.R."/>
            <person name="Brooks A.N."/>
            <person name="Brown R.H."/>
            <person name="Butlin R.K."/>
            <person name="Caggese C."/>
            <person name="Calvi B.R."/>
            <person name="Bernardo de Carvalho A."/>
            <person name="Caspi A."/>
            <person name="Castrezana S."/>
            <person name="Celniker S.E."/>
            <person name="Chang J.L."/>
            <person name="Chapple C."/>
            <person name="Chatterji S."/>
            <person name="Chinwalla A."/>
            <person name="Civetta A."/>
            <person name="Clifton S.W."/>
            <person name="Comeron J.M."/>
            <person name="Costello J.C."/>
            <person name="Coyne J.A."/>
            <person name="Daub J."/>
            <person name="David R.G."/>
            <person name="Delcher A.L."/>
            <person name="Delehaunty K."/>
            <person name="Do C.B."/>
            <person name="Ebling H."/>
            <person name="Edwards K."/>
            <person name="Eickbush T."/>
            <person name="Evans J.D."/>
            <person name="Filipski A."/>
            <person name="Findeiss S."/>
            <person name="Freyhult E."/>
            <person name="Fulton L."/>
            <person name="Fulton R."/>
            <person name="Garcia A.C."/>
            <person name="Gardiner A."/>
            <person name="Garfield D.A."/>
            <person name="Garvin B.E."/>
            <person name="Gibson G."/>
            <person name="Gilbert D."/>
            <person name="Gnerre S."/>
            <person name="Godfrey J."/>
            <person name="Good R."/>
            <person name="Gotea V."/>
            <person name="Gravely B."/>
            <person name="Greenberg A.J."/>
            <person name="Griffiths-Jones S."/>
            <person name="Gross S."/>
            <person name="Guigo R."/>
            <person name="Gustafson E.A."/>
            <person name="Haerty W."/>
            <person name="Hahn M.W."/>
            <person name="Halligan D.L."/>
            <person name="Halpern A.L."/>
            <person name="Halter G.M."/>
            <person name="Han M.V."/>
            <person name="Heger A."/>
            <person name="Hillier L."/>
            <person name="Hinrichs A.S."/>
            <person name="Holmes I."/>
            <person name="Hoskins R.A."/>
            <person name="Hubisz M.J."/>
            <person name="Hultmark D."/>
            <person name="Huntley M.A."/>
            <person name="Jaffe D.B."/>
            <person name="Jagadeeshan S."/>
            <person name="Jeck W.R."/>
            <person name="Johnson J."/>
            <person name="Jones C.D."/>
            <person name="Jordan W.C."/>
            <person name="Karpen G.H."/>
            <person name="Kataoka E."/>
            <person name="Keightley P.D."/>
            <person name="Kheradpour P."/>
            <person name="Kirkness E.F."/>
            <person name="Koerich L.B."/>
            <person name="Kristiansen K."/>
            <person name="Kudrna D."/>
            <person name="Kulathinal R.J."/>
            <person name="Kumar S."/>
            <person name="Kwok R."/>
            <person name="Lander E."/>
            <person name="Langley C.H."/>
            <person name="Lapoint R."/>
            <person name="Lazzaro B.P."/>
            <person name="Lee S.J."/>
            <person name="Levesque L."/>
            <person name="Li R."/>
            <person name="Lin C.F."/>
            <person name="Lin M.F."/>
            <person name="Lindblad-Toh K."/>
            <person name="Llopart A."/>
            <person name="Long M."/>
            <person name="Low L."/>
            <person name="Lozovsky E."/>
            <person name="Lu J."/>
            <person name="Luo M."/>
            <person name="Machado C.A."/>
            <person name="Makalowski W."/>
            <person name="Marzo M."/>
            <person name="Matsuda M."/>
            <person name="Matzkin L."/>
            <person name="McAllister B."/>
            <person name="McBride C.S."/>
            <person name="McKernan B."/>
            <person name="McKernan K."/>
            <person name="Mendez-Lago M."/>
            <person name="Minx P."/>
            <person name="Mollenhauer M.U."/>
            <person name="Montooth K."/>
            <person name="Mount S.M."/>
            <person name="Mu X."/>
            <person name="Myers E."/>
            <person name="Negre B."/>
            <person name="Newfeld S."/>
            <person name="Nielsen R."/>
            <person name="Noor M.A."/>
            <person name="O'Grady P."/>
            <person name="Pachter L."/>
            <person name="Papaceit M."/>
            <person name="Parisi M.J."/>
            <person name="Parisi M."/>
            <person name="Parts L."/>
            <person name="Pedersen J.S."/>
            <person name="Pesole G."/>
            <person name="Phillippy A.M."/>
            <person name="Ponting C.P."/>
            <person name="Pop M."/>
            <person name="Porcelli D."/>
            <person name="Powell J.R."/>
            <person name="Prohaska S."/>
            <person name="Pruitt K."/>
            <person name="Puig M."/>
            <person name="Quesneville H."/>
            <person name="Ram K.R."/>
            <person name="Rand D."/>
            <person name="Rasmussen M.D."/>
            <person name="Reed L.K."/>
            <person name="Reenan R."/>
            <person name="Reily A."/>
            <person name="Remington K.A."/>
            <person name="Rieger T.T."/>
            <person name="Ritchie M.G."/>
            <person name="Robin C."/>
            <person name="Rogers Y.H."/>
            <person name="Rohde C."/>
            <person name="Rozas J."/>
            <person name="Rubenfield M.J."/>
            <person name="Ruiz A."/>
            <person name="Russo S."/>
            <person name="Salzberg S.L."/>
            <person name="Sanchez-Gracia A."/>
            <person name="Saranga D.J."/>
            <person name="Sato H."/>
            <person name="Schaeffer S.W."/>
            <person name="Schatz M.C."/>
            <person name="Schlenke T."/>
            <person name="Schwartz R."/>
            <person name="Segarra C."/>
            <person name="Singh R.S."/>
            <person name="Sirot L."/>
            <person name="Sirota M."/>
            <person name="Sisneros N.B."/>
            <person name="Smith C.D."/>
            <person name="Smith T.F."/>
            <person name="Spieth J."/>
            <person name="Stage D.E."/>
            <person name="Stark A."/>
            <person name="Stephan W."/>
            <person name="Strausberg R.L."/>
            <person name="Strempel S."/>
            <person name="Sturgill D."/>
            <person name="Sutton G."/>
            <person name="Sutton G.G."/>
            <person name="Tao W."/>
            <person name="Teichmann S."/>
            <person name="Tobari Y.N."/>
            <person name="Tomimura Y."/>
            <person name="Tsolas J.M."/>
            <person name="Valente V.L."/>
            <person name="Venter E."/>
            <person name="Venter J.C."/>
            <person name="Vicario S."/>
            <person name="Vieira F.G."/>
            <person name="Vilella A.J."/>
            <person name="Villasante A."/>
            <person name="Walenz B."/>
            <person name="Wang J."/>
            <person name="Wasserman M."/>
            <person name="Watts T."/>
            <person name="Wilson D."/>
            <person name="Wilson R.K."/>
            <person name="Wing R.A."/>
            <person name="Wolfner M.F."/>
            <person name="Wong A."/>
            <person name="Wong G.K."/>
            <person name="Wu C.I."/>
            <person name="Wu G."/>
            <person name="Yamamoto D."/>
            <person name="Yang H.P."/>
            <person name="Yang S.P."/>
            <person name="Yorke J.A."/>
            <person name="Yoshida K."/>
            <person name="Zdobnov E."/>
            <person name="Zhang P."/>
            <person name="Zhang Y."/>
            <person name="Zimin A.V."/>
            <person name="Baldwin J."/>
            <person name="Abdouelleil A."/>
            <person name="Abdulkadir J."/>
            <person name="Abebe A."/>
            <person name="Abera B."/>
            <person name="Abreu J."/>
            <person name="Acer S.C."/>
            <person name="Aftuck L."/>
            <person name="Alexander A."/>
            <person name="An P."/>
            <person name="Anderson E."/>
            <person name="Anderson S."/>
            <person name="Arachi H."/>
            <person name="Azer M."/>
            <person name="Bachantsang P."/>
            <person name="Barry A."/>
            <person name="Bayul T."/>
            <person name="Berlin A."/>
            <person name="Bessette D."/>
            <person name="Bloom T."/>
            <person name="Blye J."/>
            <person name="Boguslavskiy L."/>
            <person name="Bonnet C."/>
            <person name="Boukhgalter B."/>
            <person name="Bourzgui I."/>
            <person name="Brown A."/>
            <person name="Cahill P."/>
            <person name="Channer S."/>
            <person name="Cheshatsang Y."/>
            <person name="Chuda L."/>
            <person name="Citroen M."/>
            <person name="Collymore A."/>
            <person name="Cooke P."/>
            <person name="Costello M."/>
            <person name="D'Aco K."/>
            <person name="Daza R."/>
            <person name="De Haan G."/>
            <person name="DeGray S."/>
            <person name="DeMaso C."/>
            <person name="Dhargay N."/>
            <person name="Dooley K."/>
            <person name="Dooley E."/>
            <person name="Doricent M."/>
            <person name="Dorje P."/>
            <person name="Dorjee K."/>
            <person name="Dupes A."/>
            <person name="Elong R."/>
            <person name="Falk J."/>
            <person name="Farina A."/>
            <person name="Faro S."/>
            <person name="Ferguson D."/>
            <person name="Fisher S."/>
            <person name="Foley C.D."/>
            <person name="Franke A."/>
            <person name="Friedrich D."/>
            <person name="Gadbois L."/>
            <person name="Gearin G."/>
            <person name="Gearin C.R."/>
            <person name="Giannoukos G."/>
            <person name="Goode T."/>
            <person name="Graham J."/>
            <person name="Grandbois E."/>
            <person name="Grewal S."/>
            <person name="Gyaltsen K."/>
            <person name="Hafez N."/>
            <person name="Hagos B."/>
            <person name="Hall J."/>
            <person name="Henson C."/>
            <person name="Hollinger A."/>
            <person name="Honan T."/>
            <person name="Huard M.D."/>
            <person name="Hughes L."/>
            <person name="Hurhula B."/>
            <person name="Husby M.E."/>
            <person name="Kamat A."/>
            <person name="Kanga B."/>
            <person name="Kashin S."/>
            <person name="Khazanovich D."/>
            <person name="Kisner P."/>
            <person name="Lance K."/>
            <person name="Lara M."/>
            <person name="Lee W."/>
            <person name="Lennon N."/>
            <person name="Letendre F."/>
            <person name="LeVine R."/>
            <person name="Lipovsky A."/>
            <person name="Liu X."/>
            <person name="Liu J."/>
            <person name="Liu S."/>
            <person name="Lokyitsang T."/>
            <person name="Lokyitsang Y."/>
            <person name="Lubonja R."/>
            <person name="Lui A."/>
            <person name="MacDonald P."/>
            <person name="Magnisalis V."/>
            <person name="Maru K."/>
            <person name="Matthews C."/>
            <person name="McCusker W."/>
            <person name="McDonough S."/>
            <person name="Mehta T."/>
            <person name="Meldrim J."/>
            <person name="Meneus L."/>
            <person name="Mihai O."/>
            <person name="Mihalev A."/>
            <person name="Mihova T."/>
            <person name="Mittelman R."/>
            <person name="Mlenga V."/>
            <person name="Montmayeur A."/>
            <person name="Mulrain L."/>
            <person name="Navidi A."/>
            <person name="Naylor J."/>
            <person name="Negash T."/>
            <person name="Nguyen T."/>
            <person name="Nguyen N."/>
            <person name="Nicol R."/>
            <person name="Norbu C."/>
            <person name="Norbu N."/>
            <person name="Novod N."/>
            <person name="O'Neill B."/>
            <person name="Osman S."/>
            <person name="Markiewicz E."/>
            <person name="Oyono O.L."/>
            <person name="Patti C."/>
            <person name="Phunkhang P."/>
            <person name="Pierre F."/>
            <person name="Priest M."/>
            <person name="Raghuraman S."/>
            <person name="Rege F."/>
            <person name="Reyes R."/>
            <person name="Rise C."/>
            <person name="Rogov P."/>
            <person name="Ross K."/>
            <person name="Ryan E."/>
            <person name="Settipalli S."/>
            <person name="Shea T."/>
            <person name="Sherpa N."/>
            <person name="Shi L."/>
            <person name="Shih D."/>
            <person name="Sparrow T."/>
            <person name="Spaulding J."/>
            <person name="Stalker J."/>
            <person name="Stange-Thomann N."/>
            <person name="Stavropoulos S."/>
            <person name="Stone C."/>
            <person name="Strader C."/>
            <person name="Tesfaye S."/>
            <person name="Thomson T."/>
            <person name="Thoulutsang Y."/>
            <person name="Thoulutsang D."/>
            <person name="Topham K."/>
            <person name="Topping I."/>
            <person name="Tsamla T."/>
            <person name="Vassiliev H."/>
            <person name="Vo A."/>
            <person name="Wangchuk T."/>
            <person name="Wangdi T."/>
            <person name="Weiand M."/>
            <person name="Wilkinson J."/>
            <person name="Wilson A."/>
            <person name="Yadav S."/>
            <person name="Young G."/>
            <person name="Yu Q."/>
            <person name="Zembek L."/>
            <person name="Zhong D."/>
            <person name="Zimmer A."/>
            <person name="Zwirko Z."/>
            <person name="Jaffe D.B."/>
            <person name="Alvarez P."/>
            <person name="Brockman W."/>
            <person name="Butler J."/>
            <person name="Chin C."/>
            <person name="Gnerre S."/>
            <person name="Grabherr M."/>
            <person name="Kleber M."/>
            <person name="Mauceli E."/>
            <person name="MacCallum I."/>
        </authorList>
    </citation>
    <scope>NUCLEOTIDE SEQUENCE [LARGE SCALE GENOMIC DNA]</scope>
    <source>
        <strain evidence="2 3">TSC#14021-0224.01</strain>
    </source>
</reference>
<feature type="region of interest" description="Disordered" evidence="1">
    <location>
        <begin position="1"/>
        <end position="25"/>
    </location>
</feature>
<dbReference type="OrthoDB" id="10063282at2759"/>
<reference evidence="2 3" key="2">
    <citation type="journal article" date="2008" name="Bioinformatics">
        <title>Assembly reconciliation.</title>
        <authorList>
            <person name="Zimin A.V."/>
            <person name="Smith D.R."/>
            <person name="Sutton G."/>
            <person name="Yorke J.A."/>
        </authorList>
    </citation>
    <scope>NUCLEOTIDE SEQUENCE [LARGE SCALE GENOMIC DNA]</scope>
    <source>
        <strain evidence="2 3">TSC#14021-0224.01</strain>
    </source>
</reference>
<evidence type="ECO:0000256" key="1">
    <source>
        <dbReference type="SAM" id="MobiDB-lite"/>
    </source>
</evidence>
<gene>
    <name evidence="2" type="primary">Dere\GG16412</name>
    <name evidence="2" type="synonym">dere_GLEANR_16519</name>
    <name evidence="2" type="synonym">GG16412</name>
    <name evidence="2" type="ORF">Dere_GG16412</name>
</gene>